<accession>A0ABY5PB03</accession>
<feature type="transmembrane region" description="Helical" evidence="1">
    <location>
        <begin position="155"/>
        <end position="180"/>
    </location>
</feature>
<dbReference type="Proteomes" id="UP001058860">
    <property type="component" value="Chromosome"/>
</dbReference>
<proteinExistence type="predicted"/>
<protein>
    <submittedName>
        <fullName evidence="3">DUF4126 domain-containing protein</fullName>
    </submittedName>
</protein>
<dbReference type="EMBL" id="CP088295">
    <property type="protein sequence ID" value="UUY01846.1"/>
    <property type="molecule type" value="Genomic_DNA"/>
</dbReference>
<dbReference type="Pfam" id="PF13548">
    <property type="entry name" value="DUF4126"/>
    <property type="match status" value="1"/>
</dbReference>
<dbReference type="InterPro" id="IPR025196">
    <property type="entry name" value="DUF4126"/>
</dbReference>
<feature type="domain" description="DUF4126" evidence="2">
    <location>
        <begin position="8"/>
        <end position="175"/>
    </location>
</feature>
<evidence type="ECO:0000256" key="1">
    <source>
        <dbReference type="SAM" id="Phobius"/>
    </source>
</evidence>
<evidence type="ECO:0000313" key="3">
    <source>
        <dbReference type="EMBL" id="UUY01846.1"/>
    </source>
</evidence>
<keyword evidence="1" id="KW-1133">Transmembrane helix</keyword>
<sequence>MDELTAYATALGVSAAAGLNAWIPLLTLGILSRYTGIIDLTGEWDLLEQTWVLVVLAGMGVADFVGDKIPAVDHVLHAGGMVIAPVAGTVAALAASGGDGSPVIVALLAVFTAEFAQGARAAFRPVSTVGTGGTATPVVSAAEDTGSVALSVVALAAPVLAALAVVGAMIAAAFSGRFLWRRWSARRSTRGPA</sequence>
<organism evidence="3 4">
    <name type="scientific">Svornostia abyssi</name>
    <dbReference type="NCBI Taxonomy" id="2898438"/>
    <lineage>
        <taxon>Bacteria</taxon>
        <taxon>Bacillati</taxon>
        <taxon>Actinomycetota</taxon>
        <taxon>Thermoleophilia</taxon>
        <taxon>Solirubrobacterales</taxon>
        <taxon>Baekduiaceae</taxon>
        <taxon>Svornostia</taxon>
    </lineage>
</organism>
<reference evidence="4" key="1">
    <citation type="submission" date="2021-11" db="EMBL/GenBank/DDBJ databases">
        <title>Cultivation dependent microbiological survey of springs from the worlds oldest radium mine currently devoted to the extraction of radon-saturated water.</title>
        <authorList>
            <person name="Kapinusova G."/>
            <person name="Smrhova T."/>
            <person name="Strejcek M."/>
            <person name="Suman J."/>
            <person name="Jani K."/>
            <person name="Pajer P."/>
            <person name="Uhlik O."/>
        </authorList>
    </citation>
    <scope>NUCLEOTIDE SEQUENCE [LARGE SCALE GENOMIC DNA]</scope>
    <source>
        <strain evidence="4">J379</strain>
    </source>
</reference>
<gene>
    <name evidence="3" type="ORF">LRS13_14050</name>
</gene>
<feature type="transmembrane region" description="Helical" evidence="1">
    <location>
        <begin position="75"/>
        <end position="96"/>
    </location>
</feature>
<keyword evidence="4" id="KW-1185">Reference proteome</keyword>
<evidence type="ECO:0000313" key="4">
    <source>
        <dbReference type="Proteomes" id="UP001058860"/>
    </source>
</evidence>
<feature type="transmembrane region" description="Helical" evidence="1">
    <location>
        <begin position="6"/>
        <end position="31"/>
    </location>
</feature>
<keyword evidence="1" id="KW-0472">Membrane</keyword>
<dbReference type="RefSeq" id="WP_353862391.1">
    <property type="nucleotide sequence ID" value="NZ_CP088295.1"/>
</dbReference>
<evidence type="ECO:0000259" key="2">
    <source>
        <dbReference type="Pfam" id="PF13548"/>
    </source>
</evidence>
<name>A0ABY5PB03_9ACTN</name>
<keyword evidence="1" id="KW-0812">Transmembrane</keyword>